<accession>A0A174VQT4</accession>
<sequence length="35" mass="3677">MKVTNVTIKKANEAFTVMDSFVGKGLVEGGHSALP</sequence>
<dbReference type="EMBL" id="CZBL01000011">
    <property type="protein sequence ID" value="CUQ34450.1"/>
    <property type="molecule type" value="Genomic_DNA"/>
</dbReference>
<dbReference type="Proteomes" id="UP000095725">
    <property type="component" value="Unassembled WGS sequence"/>
</dbReference>
<organism evidence="1 2">
    <name type="scientific">Bacteroides caccae</name>
    <dbReference type="NCBI Taxonomy" id="47678"/>
    <lineage>
        <taxon>Bacteria</taxon>
        <taxon>Pseudomonadati</taxon>
        <taxon>Bacteroidota</taxon>
        <taxon>Bacteroidia</taxon>
        <taxon>Bacteroidales</taxon>
        <taxon>Bacteroidaceae</taxon>
        <taxon>Bacteroides</taxon>
    </lineage>
</organism>
<name>A0A174VQT4_9BACE</name>
<proteinExistence type="predicted"/>
<reference evidence="1 2" key="1">
    <citation type="submission" date="2015-09" db="EMBL/GenBank/DDBJ databases">
        <authorList>
            <consortium name="Pathogen Informatics"/>
        </authorList>
    </citation>
    <scope>NUCLEOTIDE SEQUENCE [LARGE SCALE GENOMIC DNA]</scope>
    <source>
        <strain evidence="1 2">2789STDY5834946</strain>
    </source>
</reference>
<evidence type="ECO:0000313" key="1">
    <source>
        <dbReference type="EMBL" id="CUQ34450.1"/>
    </source>
</evidence>
<gene>
    <name evidence="1" type="ORF">ERS852558_02719</name>
</gene>
<evidence type="ECO:0000313" key="2">
    <source>
        <dbReference type="Proteomes" id="UP000095725"/>
    </source>
</evidence>
<dbReference type="AlphaFoldDB" id="A0A174VQT4"/>
<protein>
    <submittedName>
        <fullName evidence="1">Uncharacterized protein</fullName>
    </submittedName>
</protein>